<dbReference type="InterPro" id="IPR046616">
    <property type="entry name" value="DUF6729"/>
</dbReference>
<keyword evidence="4" id="KW-1185">Reference proteome</keyword>
<sequence>MDDSTLLAAATKMEKTHVMQLRVCLPAGWIHILPDVDQRWISKTLFRWTAQGHPELDFSRVDKLWWYPPQVPLRTSNSPLLENYFGHPLLLWMPQKLWQVRLKCPHPECQNELLTSAGLHQKIRQVVGVGKMYFVASEYLACRRCKRKFTSWSHDIVSQLDIGHRVQFPCILTSKLACDKEVATLMRQLGLGNSSSQIQRKLQESHTEVWLQKIVQYLTECKGIASAVASGLILPVTFEPAPAMLPVPKHQWLMQVYVQDILQRLNEIKATITSQYGRILKIDSTKKFARKLAGRTYTTWATNVGNENGQVIMSVLTASEGSGLGPMIEGLINRYRLAGVAPPEIVYVDRDCCGNTILRRMFEEWEQMTIRLDIWHFMQRIAVGCTTDSHKLYANFMSRLSHCIFMWDEADLTVLKMAKRAELEAERKQPSEADVLRFITRSELALHCKRTTRGTKETQALIESLIQAFDGAAGRDTQGVPLINSARMNEIWKSQHKHVACIQDPPGVQFYTQMGTVVKGGHRLPTYRCARGSTSLESFHLHMNRFIPGAHLQASDTFFQAYLLDGLVRWNEARAVAATTEGQQPHSYNHLLRHAVNTLAEEVLGKKIIPYAGPRKYTGELIGVEYLYQQTGKILQDYKLAIEESETTDVHVEVDEGYAELEEFQDITVPTFDTPGRTPGASSQASAASLISSAPTPPATSSGSSLSLVPPSSIPSTTTSSLLTQSKPTHSSPVDQLSAEPKSTSAKSEESTSHNDSVGPDNFEGYAAVQNLAECLVGLRDHRLALTGEECTQIITLWQALGEYDKKKTVYKPRHQSTQGRFRATKKIVAPGVEGTKRCFIGAHSPAQWPDCDRVVEAIFTRLCTLNHYPVLCDGVKVARLYKHIRECIITNAKVMSETTIQLPEVNAATVTQWFSRRYKPQDKASVPPMSVPGKLPLAPLKKKPLHSGSLAVPHNFILSRNTAGKAKLKGTLQPLAISQALPPPSNQCYPVIAPAPSSSLTFILPSVQIPTVPGPSRMMAAPGTSQMVYFNLPLPSTSPPSTETRTQALPYTTQRYRKRKLESERTGAFKRKYQKKTDVILCKKCQKERKPPSHLQYFGNWYCEDSETQTYVDWRAVLEKRGYRKKKQGNDKPRY</sequence>
<dbReference type="Proteomes" id="UP000246464">
    <property type="component" value="Chromosome 7"/>
</dbReference>
<reference evidence="3 4" key="1">
    <citation type="submission" date="2017-12" db="EMBL/GenBank/DDBJ databases">
        <title>Integrating genomic resources of turbot (Scophthalmus maximus) in depth evaluation of genetic and physical mapping variation across individuals.</title>
        <authorList>
            <person name="Martinez P."/>
        </authorList>
    </citation>
    <scope>NUCLEOTIDE SEQUENCE [LARGE SCALE GENOMIC DNA]</scope>
</reference>
<dbReference type="EMBL" id="CP026249">
    <property type="protein sequence ID" value="AWP04650.1"/>
    <property type="molecule type" value="Genomic_DNA"/>
</dbReference>
<evidence type="ECO:0000313" key="4">
    <source>
        <dbReference type="Proteomes" id="UP000246464"/>
    </source>
</evidence>
<name>A0A2U9BLJ6_SCOMX</name>
<dbReference type="Pfam" id="PF20499">
    <property type="entry name" value="DUF6729"/>
    <property type="match status" value="1"/>
</dbReference>
<evidence type="ECO:0000313" key="3">
    <source>
        <dbReference type="EMBL" id="AWP04650.1"/>
    </source>
</evidence>
<protein>
    <recommendedName>
        <fullName evidence="2">DUF6729 domain-containing protein</fullName>
    </recommendedName>
</protein>
<organism evidence="3 4">
    <name type="scientific">Scophthalmus maximus</name>
    <name type="common">Turbot</name>
    <name type="synonym">Psetta maxima</name>
    <dbReference type="NCBI Taxonomy" id="52904"/>
    <lineage>
        <taxon>Eukaryota</taxon>
        <taxon>Metazoa</taxon>
        <taxon>Chordata</taxon>
        <taxon>Craniata</taxon>
        <taxon>Vertebrata</taxon>
        <taxon>Euteleostomi</taxon>
        <taxon>Actinopterygii</taxon>
        <taxon>Neopterygii</taxon>
        <taxon>Teleostei</taxon>
        <taxon>Neoteleostei</taxon>
        <taxon>Acanthomorphata</taxon>
        <taxon>Carangaria</taxon>
        <taxon>Pleuronectiformes</taxon>
        <taxon>Pleuronectoidei</taxon>
        <taxon>Scophthalmidae</taxon>
        <taxon>Scophthalmus</taxon>
    </lineage>
</organism>
<accession>A0A2U9BLJ6</accession>
<gene>
    <name evidence="3" type="ORF">SMAX5B_000824</name>
</gene>
<dbReference type="PANTHER" id="PTHR24401">
    <property type="entry name" value="SI:CH211-243P7.3-RELATED"/>
    <property type="match status" value="1"/>
</dbReference>
<feature type="domain" description="DUF6729" evidence="2">
    <location>
        <begin position="29"/>
        <end position="262"/>
    </location>
</feature>
<proteinExistence type="predicted"/>
<feature type="compositionally biased region" description="Low complexity" evidence="1">
    <location>
        <begin position="678"/>
        <end position="726"/>
    </location>
</feature>
<dbReference type="PANTHER" id="PTHR24401:SF29">
    <property type="entry name" value="SI:CH211-243P7.3-RELATED"/>
    <property type="match status" value="1"/>
</dbReference>
<feature type="region of interest" description="Disordered" evidence="1">
    <location>
        <begin position="670"/>
        <end position="762"/>
    </location>
</feature>
<evidence type="ECO:0000256" key="1">
    <source>
        <dbReference type="SAM" id="MobiDB-lite"/>
    </source>
</evidence>
<dbReference type="AlphaFoldDB" id="A0A2U9BLJ6"/>
<evidence type="ECO:0000259" key="2">
    <source>
        <dbReference type="Pfam" id="PF20499"/>
    </source>
</evidence>